<comment type="caution">
    <text evidence="4">The sequence shown here is derived from an EMBL/GenBank/DDBJ whole genome shotgun (WGS) entry which is preliminary data.</text>
</comment>
<dbReference type="SUPFAM" id="SSF54928">
    <property type="entry name" value="RNA-binding domain, RBD"/>
    <property type="match status" value="1"/>
</dbReference>
<dbReference type="InterPro" id="IPR035979">
    <property type="entry name" value="RBD_domain_sf"/>
</dbReference>
<name>A0A9P8T241_9ASCO</name>
<feature type="compositionally biased region" description="Low complexity" evidence="2">
    <location>
        <begin position="423"/>
        <end position="439"/>
    </location>
</feature>
<protein>
    <recommendedName>
        <fullName evidence="3">RRM domain-containing protein</fullName>
    </recommendedName>
</protein>
<feature type="domain" description="RRM" evidence="3">
    <location>
        <begin position="225"/>
        <end position="308"/>
    </location>
</feature>
<evidence type="ECO:0000256" key="2">
    <source>
        <dbReference type="SAM" id="MobiDB-lite"/>
    </source>
</evidence>
<dbReference type="RefSeq" id="XP_046059420.1">
    <property type="nucleotide sequence ID" value="XM_046206779.1"/>
</dbReference>
<gene>
    <name evidence="4" type="ORF">OGAPHI_005583</name>
</gene>
<dbReference type="EMBL" id="JAEUBE010000378">
    <property type="protein sequence ID" value="KAH3662331.1"/>
    <property type="molecule type" value="Genomic_DNA"/>
</dbReference>
<dbReference type="Gene3D" id="3.30.70.330">
    <property type="match status" value="1"/>
</dbReference>
<evidence type="ECO:0000256" key="1">
    <source>
        <dbReference type="PROSITE-ProRule" id="PRU00176"/>
    </source>
</evidence>
<dbReference type="PANTHER" id="PTHR45735:SF2">
    <property type="entry name" value="CLEAVAGE STIMULATION FACTOR SUBUNIT 2"/>
    <property type="match status" value="1"/>
</dbReference>
<dbReference type="InterPro" id="IPR000504">
    <property type="entry name" value="RRM_dom"/>
</dbReference>
<dbReference type="InterPro" id="IPR012677">
    <property type="entry name" value="Nucleotide-bd_a/b_plait_sf"/>
</dbReference>
<dbReference type="InterPro" id="IPR025742">
    <property type="entry name" value="CSTF2_hinge"/>
</dbReference>
<dbReference type="GO" id="GO:0003729">
    <property type="term" value="F:mRNA binding"/>
    <property type="evidence" value="ECO:0007669"/>
    <property type="project" value="TreeGrafter"/>
</dbReference>
<proteinExistence type="predicted"/>
<organism evidence="4 5">
    <name type="scientific">Ogataea philodendri</name>
    <dbReference type="NCBI Taxonomy" id="1378263"/>
    <lineage>
        <taxon>Eukaryota</taxon>
        <taxon>Fungi</taxon>
        <taxon>Dikarya</taxon>
        <taxon>Ascomycota</taxon>
        <taxon>Saccharomycotina</taxon>
        <taxon>Pichiomycetes</taxon>
        <taxon>Pichiales</taxon>
        <taxon>Pichiaceae</taxon>
        <taxon>Ogataea</taxon>
    </lineage>
</organism>
<dbReference type="GO" id="GO:0005847">
    <property type="term" value="C:mRNA cleavage and polyadenylation specificity factor complex"/>
    <property type="evidence" value="ECO:0007669"/>
    <property type="project" value="TreeGrafter"/>
</dbReference>
<dbReference type="Proteomes" id="UP000769157">
    <property type="component" value="Unassembled WGS sequence"/>
</dbReference>
<dbReference type="Pfam" id="PF14327">
    <property type="entry name" value="CSTF2_hinge"/>
    <property type="match status" value="1"/>
</dbReference>
<dbReference type="AlphaFoldDB" id="A0A9P8T241"/>
<reference evidence="4" key="2">
    <citation type="submission" date="2021-01" db="EMBL/GenBank/DDBJ databases">
        <authorList>
            <person name="Schikora-Tamarit M.A."/>
        </authorList>
    </citation>
    <scope>NUCLEOTIDE SEQUENCE</scope>
    <source>
        <strain evidence="4">CBS6075</strain>
    </source>
</reference>
<reference evidence="4" key="1">
    <citation type="journal article" date="2021" name="Open Biol.">
        <title>Shared evolutionary footprints suggest mitochondrial oxidative damage underlies multiple complex I losses in fungi.</title>
        <authorList>
            <person name="Schikora-Tamarit M.A."/>
            <person name="Marcet-Houben M."/>
            <person name="Nosek J."/>
            <person name="Gabaldon T."/>
        </authorList>
    </citation>
    <scope>NUCLEOTIDE SEQUENCE</scope>
    <source>
        <strain evidence="4">CBS6075</strain>
    </source>
</reference>
<sequence>MWSDPVPNDSSPQMDSFLASNRAQKNFHPVGTSYTFKPWALATRSSAPDVGIDLASPCTPFFLKYGMLLACSAMIATLSPGETKAPAPRGVDDFHLQRTVRLGSNLGQIDLGQILDDLVGLELQRGLVNLIGDGLRSRASISEIILNSAIVVWSTWIVGGGQNDTSSDSLSVCSDDQRGSGSGQNTVLTNDQLLDFVSGTDLGNHLDNVVIVVSSVSSNNQRGALSAFWNGIEHCLDEVLGTEDQILDIARSVGPVVSSKLLFDRETGKSKGYAFIEYQDLETARSAVRNLNNYAIGNRYLKCNFSSEQAVINTFKTQGSSELAELEKQIPPLPPGMIMANGSMESLNNQINAALGTLEPTRLRNLLRDAQIMSENNPQLMGLLLEKHPQLLFALVQTSMSLGLSSTEQIKELLVETKKEPDSAPAAAPTTTDTGADNPLAALDPDQLQAIRTICAMSEADIQQVAPDQQQLYREIQNRYKMYL</sequence>
<dbReference type="Gene3D" id="1.25.40.630">
    <property type="match status" value="1"/>
</dbReference>
<dbReference type="PROSITE" id="PS50102">
    <property type="entry name" value="RRM"/>
    <property type="match status" value="1"/>
</dbReference>
<feature type="region of interest" description="Disordered" evidence="2">
    <location>
        <begin position="164"/>
        <end position="184"/>
    </location>
</feature>
<feature type="compositionally biased region" description="Polar residues" evidence="2">
    <location>
        <begin position="164"/>
        <end position="174"/>
    </location>
</feature>
<keyword evidence="5" id="KW-1185">Reference proteome</keyword>
<accession>A0A9P8T241</accession>
<dbReference type="OrthoDB" id="15688at2759"/>
<dbReference type="GeneID" id="70237547"/>
<evidence type="ECO:0000313" key="4">
    <source>
        <dbReference type="EMBL" id="KAH3662331.1"/>
    </source>
</evidence>
<evidence type="ECO:0000313" key="5">
    <source>
        <dbReference type="Proteomes" id="UP000769157"/>
    </source>
</evidence>
<dbReference type="Pfam" id="PF00076">
    <property type="entry name" value="RRM_1"/>
    <property type="match status" value="1"/>
</dbReference>
<evidence type="ECO:0000259" key="3">
    <source>
        <dbReference type="PROSITE" id="PS50102"/>
    </source>
</evidence>
<dbReference type="SMART" id="SM00360">
    <property type="entry name" value="RRM"/>
    <property type="match status" value="1"/>
</dbReference>
<feature type="region of interest" description="Disordered" evidence="2">
    <location>
        <begin position="417"/>
        <end position="441"/>
    </location>
</feature>
<keyword evidence="1" id="KW-0694">RNA-binding</keyword>
<dbReference type="PANTHER" id="PTHR45735">
    <property type="entry name" value="CLEAVAGE STIMULATION FACTOR SUBUNIT 2"/>
    <property type="match status" value="1"/>
</dbReference>